<dbReference type="PROSITE" id="PS51257">
    <property type="entry name" value="PROKAR_LIPOPROTEIN"/>
    <property type="match status" value="1"/>
</dbReference>
<dbReference type="Proteomes" id="UP001165575">
    <property type="component" value="Unassembled WGS sequence"/>
</dbReference>
<evidence type="ECO:0000313" key="3">
    <source>
        <dbReference type="EMBL" id="MCX5620037.1"/>
    </source>
</evidence>
<name>A0ABT3WLN4_9PROT</name>
<keyword evidence="4" id="KW-1185">Reference proteome</keyword>
<gene>
    <name evidence="3" type="ORF">NQF89_06330</name>
</gene>
<comment type="similarity">
    <text evidence="1 2">Belongs to the OprB family.</text>
</comment>
<evidence type="ECO:0000313" key="4">
    <source>
        <dbReference type="Proteomes" id="UP001165575"/>
    </source>
</evidence>
<organism evidence="3 4">
    <name type="scientific">Bombella pollinis</name>
    <dbReference type="NCBI Taxonomy" id="2967337"/>
    <lineage>
        <taxon>Bacteria</taxon>
        <taxon>Pseudomonadati</taxon>
        <taxon>Pseudomonadota</taxon>
        <taxon>Alphaproteobacteria</taxon>
        <taxon>Acetobacterales</taxon>
        <taxon>Acetobacteraceae</taxon>
        <taxon>Bombella</taxon>
    </lineage>
</organism>
<dbReference type="InterPro" id="IPR007049">
    <property type="entry name" value="Carb-sel_porin_OprB"/>
</dbReference>
<feature type="signal peptide" evidence="2">
    <location>
        <begin position="1"/>
        <end position="27"/>
    </location>
</feature>
<dbReference type="PANTHER" id="PTHR37944:SF1">
    <property type="entry name" value="PORIN B"/>
    <property type="match status" value="1"/>
</dbReference>
<proteinExistence type="inferred from homology"/>
<evidence type="ECO:0000256" key="1">
    <source>
        <dbReference type="ARBA" id="ARBA00008769"/>
    </source>
</evidence>
<dbReference type="InterPro" id="IPR052932">
    <property type="entry name" value="OprB_Porin"/>
</dbReference>
<keyword evidence="2" id="KW-0732">Signal</keyword>
<reference evidence="3 4" key="1">
    <citation type="submission" date="2022-07" db="EMBL/GenBank/DDBJ databases">
        <title>Bombella genomes.</title>
        <authorList>
            <person name="Harer L."/>
            <person name="Styblova S."/>
            <person name="Ehrmann M."/>
        </authorList>
    </citation>
    <scope>NUCLEOTIDE SEQUENCE [LARGE SCALE GENOMIC DNA]</scope>
    <source>
        <strain evidence="3 4">TMW 2.2556</strain>
    </source>
</reference>
<dbReference type="EMBL" id="JANIDX010000005">
    <property type="protein sequence ID" value="MCX5620037.1"/>
    <property type="molecule type" value="Genomic_DNA"/>
</dbReference>
<dbReference type="Gene3D" id="2.40.160.180">
    <property type="entry name" value="Carbohydrate-selective porin OprB"/>
    <property type="match status" value="1"/>
</dbReference>
<feature type="chain" id="PRO_5044966930" evidence="2">
    <location>
        <begin position="28"/>
        <end position="532"/>
    </location>
</feature>
<dbReference type="Pfam" id="PF04966">
    <property type="entry name" value="OprB"/>
    <property type="match status" value="1"/>
</dbReference>
<evidence type="ECO:0000256" key="2">
    <source>
        <dbReference type="RuleBase" id="RU363072"/>
    </source>
</evidence>
<dbReference type="RefSeq" id="WP_230873322.1">
    <property type="nucleotide sequence ID" value="NZ_JANIDX010000005.1"/>
</dbReference>
<sequence>MCGIWQKANAAMAGAICVLLSCHGALAHTTAPDDSPHNGADIATNTAAAEAEVRAVLLKPSPHEHVTQDEEKAFGSMPLPIPGDAFSRGAVEEPAPTARQKGLLPNSWHDFINQDGFFGDPWGARTWLSDHGVSVSGRYFSDSAGNPFGGKSRAARYADEEALSIDFDLKKLAGLEFNAGVLHFLTLARQGAGLGNTLPVINSPMEIYGAGETMRLGRLSWEMHWNHYVQTEIGEINTENDFEQSSTYWGANLYCQFQNNGICGMPQSIAMNSGYGFYPTAHPGAWVKFFPAGNDHYLVQFGVYSVDPTISGVRNGWKMNLHGATGTFLPFQLGWHQGGEDDYSGPLQTNVKVGGYWDTSEVKNVYGQMGTYGIPPSAAEGAPLTKVRGRFGGWFQFDRMLQRDEADPHRGTAFFGSFTWGDPRTAIAPYYMTAGITRKGTFASRPDDTISLGMKVLWANPKVTHWIQHLQRSGRGAGLYAPHSEEAIELNYGYRPARWLLLRPGLQYLWNPGAIKRYKDAMLIDLETAIAF</sequence>
<dbReference type="PANTHER" id="PTHR37944">
    <property type="entry name" value="PORIN B"/>
    <property type="match status" value="1"/>
</dbReference>
<accession>A0ABT3WLN4</accession>
<protein>
    <submittedName>
        <fullName evidence="3">Carbohydrate porin</fullName>
    </submittedName>
</protein>
<dbReference type="InterPro" id="IPR038673">
    <property type="entry name" value="OprB_sf"/>
</dbReference>
<comment type="caution">
    <text evidence="3">The sequence shown here is derived from an EMBL/GenBank/DDBJ whole genome shotgun (WGS) entry which is preliminary data.</text>
</comment>